<evidence type="ECO:0000313" key="2">
    <source>
        <dbReference type="Proteomes" id="UP000399805"/>
    </source>
</evidence>
<gene>
    <name evidence="1" type="ORF">AA23TX_06635</name>
</gene>
<keyword evidence="2" id="KW-1185">Reference proteome</keyword>
<reference evidence="1 2" key="1">
    <citation type="submission" date="2019-09" db="EMBL/GenBank/DDBJ databases">
        <authorList>
            <person name="Leyn A S."/>
        </authorList>
    </citation>
    <scope>NUCLEOTIDE SEQUENCE [LARGE SCALE GENOMIC DNA]</scope>
    <source>
        <strain evidence="1">AA231_1</strain>
    </source>
</reference>
<protein>
    <submittedName>
        <fullName evidence="1">Membrane protein</fullName>
    </submittedName>
</protein>
<organism evidence="1 2">
    <name type="scientific">Amycolatopsis camponoti</name>
    <dbReference type="NCBI Taxonomy" id="2606593"/>
    <lineage>
        <taxon>Bacteria</taxon>
        <taxon>Bacillati</taxon>
        <taxon>Actinomycetota</taxon>
        <taxon>Actinomycetes</taxon>
        <taxon>Pseudonocardiales</taxon>
        <taxon>Pseudonocardiaceae</taxon>
        <taxon>Amycolatopsis</taxon>
    </lineage>
</organism>
<name>A0A6I8LUA5_9PSEU</name>
<proteinExistence type="predicted"/>
<sequence>MTDRDLARDVGMLLRFALDHTVTPARHDTYNRLLDRYTTDPELRTAFEETAAGLGVRALAVDRTTGLVLTAEVDSPLAVADTTPWLRISSASDRMVYGVALGGVAAWCYPTARSVREPGTRRVSAIDVDRLIREHAAAVEAGEAELPVGLGPAWEQYSVHRKQIAVTKNTGQLKRGCTVKMCEEVLGMLAAFGLLVPDRTISPPRPDLRVWRSTDRFRAHVAAGGGPLAWQTIVNSGISALDEEDA</sequence>
<dbReference type="RefSeq" id="WP_155546530.1">
    <property type="nucleotide sequence ID" value="NZ_CABVGP010000002.1"/>
</dbReference>
<dbReference type="AlphaFoldDB" id="A0A6I8LUA5"/>
<accession>A0A6I8LUA5</accession>
<dbReference type="Proteomes" id="UP000399805">
    <property type="component" value="Unassembled WGS sequence"/>
</dbReference>
<evidence type="ECO:0000313" key="1">
    <source>
        <dbReference type="EMBL" id="VVJ21614.1"/>
    </source>
</evidence>
<dbReference type="EMBL" id="CABVGP010000002">
    <property type="protein sequence ID" value="VVJ21614.1"/>
    <property type="molecule type" value="Genomic_DNA"/>
</dbReference>